<dbReference type="Proteomes" id="UP001202961">
    <property type="component" value="Unassembled WGS sequence"/>
</dbReference>
<evidence type="ECO:0000313" key="2">
    <source>
        <dbReference type="EMBL" id="MCM2371202.1"/>
    </source>
</evidence>
<dbReference type="SUPFAM" id="SSF46785">
    <property type="entry name" value="Winged helix' DNA-binding domain"/>
    <property type="match status" value="1"/>
</dbReference>
<feature type="compositionally biased region" description="Polar residues" evidence="1">
    <location>
        <begin position="1"/>
        <end position="18"/>
    </location>
</feature>
<feature type="compositionally biased region" description="Polar residues" evidence="1">
    <location>
        <begin position="44"/>
        <end position="53"/>
    </location>
</feature>
<comment type="caution">
    <text evidence="2">The sequence shown here is derived from an EMBL/GenBank/DDBJ whole genome shotgun (WGS) entry which is preliminary data.</text>
</comment>
<dbReference type="InterPro" id="IPR027417">
    <property type="entry name" value="P-loop_NTPase"/>
</dbReference>
<name>A0ABT0U2V6_9BACT</name>
<evidence type="ECO:0000256" key="1">
    <source>
        <dbReference type="SAM" id="MobiDB-lite"/>
    </source>
</evidence>
<protein>
    <submittedName>
        <fullName evidence="2">AAA family ATPase</fullName>
    </submittedName>
</protein>
<keyword evidence="3" id="KW-1185">Reference proteome</keyword>
<feature type="compositionally biased region" description="Low complexity" evidence="1">
    <location>
        <begin position="91"/>
        <end position="113"/>
    </location>
</feature>
<proteinExistence type="predicted"/>
<accession>A0ABT0U2V6</accession>
<feature type="region of interest" description="Disordered" evidence="1">
    <location>
        <begin position="1"/>
        <end position="133"/>
    </location>
</feature>
<gene>
    <name evidence="2" type="ORF">NB063_11355</name>
</gene>
<dbReference type="RefSeq" id="WP_250928839.1">
    <property type="nucleotide sequence ID" value="NZ_JAMQBK010000029.1"/>
</dbReference>
<dbReference type="Gene3D" id="3.40.50.300">
    <property type="entry name" value="P-loop containing nucleotide triphosphate hydrolases"/>
    <property type="match status" value="1"/>
</dbReference>
<dbReference type="SUPFAM" id="SSF52540">
    <property type="entry name" value="P-loop containing nucleoside triphosphate hydrolases"/>
    <property type="match status" value="1"/>
</dbReference>
<dbReference type="EMBL" id="JAMQBK010000029">
    <property type="protein sequence ID" value="MCM2371202.1"/>
    <property type="molecule type" value="Genomic_DNA"/>
</dbReference>
<sequence>MPNPPQGSTSPNRPSPSTLDAVDNQLDALINRIQSLSGAAGTSKAPNPQASSGQAASEHPSAPSAHQPGGAPVPSPTRPTREQSPPPRPNPAGSNPQSRGPAPNARPAAPAIPGYQPSRDEPWRPPEPTDIQKNRISETLLEAIMFRYLLNTGEAEGRRIAEQVQLPFRMIEPILDRFKKDQHVAYKSSTATNDYVYVLTESGRAIARNHLSDSTYYGSCPVRLNEYIESIKRQSIEGQFPKRKDLLSAFSDLLINPKMLERLGPAIASGRGMFLFGFPGNGKTSIAERVTGAFGKYIWIPRSVDIDGDILRVYDPMNHVAAMPEASSGLLDSGCFDKRWVRIERPTIIAGGELTMEMLEVLNNSTSNISEAPLQMKSNCGTLVIDDFGRQKMSVDQLLNRWIIPLEKRYDFLNMASGKKIQVPFDQLVIFSTNLEPKDLVDDAFLRRIPYKIEVENPPESDFRKLFEIMCRVTKIPYNADAVDYLIKTHYLPINRPFRNCQPRDLLLQVRNYCLYNDLEVELKNEYFDFACDNYFSVM</sequence>
<feature type="compositionally biased region" description="Low complexity" evidence="1">
    <location>
        <begin position="54"/>
        <end position="68"/>
    </location>
</feature>
<reference evidence="2 3" key="1">
    <citation type="journal article" date="2022" name="Syst. Appl. Microbiol.">
        <title>Rhodopirellula aestuarii sp. nov., a novel member of the genus Rhodopirellula isolated from brackish sediments collected in the Tagus River estuary, Portugal.</title>
        <authorList>
            <person name="Vitorino I.R."/>
            <person name="Klimek D."/>
            <person name="Calusinska M."/>
            <person name="Lobo-da-Cunha A."/>
            <person name="Vasconcelos V."/>
            <person name="Lage O.M."/>
        </authorList>
    </citation>
    <scope>NUCLEOTIDE SEQUENCE [LARGE SCALE GENOMIC DNA]</scope>
    <source>
        <strain evidence="2 3">ICT_H3.1</strain>
    </source>
</reference>
<organism evidence="2 3">
    <name type="scientific">Aporhodopirellula aestuarii</name>
    <dbReference type="NCBI Taxonomy" id="2950107"/>
    <lineage>
        <taxon>Bacteria</taxon>
        <taxon>Pseudomonadati</taxon>
        <taxon>Planctomycetota</taxon>
        <taxon>Planctomycetia</taxon>
        <taxon>Pirellulales</taxon>
        <taxon>Pirellulaceae</taxon>
        <taxon>Aporhodopirellula</taxon>
    </lineage>
</organism>
<evidence type="ECO:0000313" key="3">
    <source>
        <dbReference type="Proteomes" id="UP001202961"/>
    </source>
</evidence>
<dbReference type="InterPro" id="IPR036390">
    <property type="entry name" value="WH_DNA-bd_sf"/>
</dbReference>